<evidence type="ECO:0000256" key="2">
    <source>
        <dbReference type="ARBA" id="ARBA00022692"/>
    </source>
</evidence>
<sequence>MEEESPLLESPSWLAPVMVANFLIGLFWIVVFYVSQTQYPVPGIGAWNMIIGFTFIGVGFSLATKWRQLPLFKGHSQHSPSLREHSLIHEQTKFRPAHPRCR</sequence>
<comment type="caution">
    <text evidence="6">The sequence shown here is derived from an EMBL/GenBank/DDBJ whole genome shotgun (WGS) entry which is preliminary data.</text>
</comment>
<dbReference type="AlphaFoldDB" id="A0A8J8N8V6"/>
<protein>
    <submittedName>
        <fullName evidence="6">Uncharacterized protein</fullName>
    </submittedName>
</protein>
<dbReference type="EMBL" id="RRYP01037571">
    <property type="protein sequence ID" value="TNV67725.1"/>
    <property type="molecule type" value="Genomic_DNA"/>
</dbReference>
<dbReference type="Pfam" id="PF06781">
    <property type="entry name" value="CrgA"/>
    <property type="match status" value="1"/>
</dbReference>
<accession>A0A8J8N8V6</accession>
<keyword evidence="3 5" id="KW-1133">Transmembrane helix</keyword>
<keyword evidence="2 5" id="KW-0812">Transmembrane</keyword>
<evidence type="ECO:0000256" key="5">
    <source>
        <dbReference type="SAM" id="Phobius"/>
    </source>
</evidence>
<feature type="transmembrane region" description="Helical" evidence="5">
    <location>
        <begin position="12"/>
        <end position="34"/>
    </location>
</feature>
<reference evidence="6" key="1">
    <citation type="submission" date="2019-06" db="EMBL/GenBank/DDBJ databases">
        <authorList>
            <person name="Zheng W."/>
        </authorList>
    </citation>
    <scope>NUCLEOTIDE SEQUENCE</scope>
    <source>
        <strain evidence="6">QDHG01</strain>
    </source>
</reference>
<evidence type="ECO:0000313" key="6">
    <source>
        <dbReference type="EMBL" id="TNV67725.1"/>
    </source>
</evidence>
<dbReference type="HAMAP" id="MF_00631">
    <property type="entry name" value="CrgA"/>
    <property type="match status" value="1"/>
</dbReference>
<feature type="transmembrane region" description="Helical" evidence="5">
    <location>
        <begin position="46"/>
        <end position="63"/>
    </location>
</feature>
<keyword evidence="7" id="KW-1185">Reference proteome</keyword>
<keyword evidence="4 5" id="KW-0472">Membrane</keyword>
<evidence type="ECO:0000256" key="3">
    <source>
        <dbReference type="ARBA" id="ARBA00022989"/>
    </source>
</evidence>
<evidence type="ECO:0000256" key="1">
    <source>
        <dbReference type="ARBA" id="ARBA00022475"/>
    </source>
</evidence>
<dbReference type="InterPro" id="IPR009619">
    <property type="entry name" value="CrgA"/>
</dbReference>
<keyword evidence="1" id="KW-1003">Cell membrane</keyword>
<evidence type="ECO:0000313" key="7">
    <source>
        <dbReference type="Proteomes" id="UP000785679"/>
    </source>
</evidence>
<evidence type="ECO:0000256" key="4">
    <source>
        <dbReference type="ARBA" id="ARBA00023136"/>
    </source>
</evidence>
<name>A0A8J8N8V6_HALGN</name>
<gene>
    <name evidence="6" type="ORF">FGO68_gene8339</name>
</gene>
<dbReference type="Proteomes" id="UP000785679">
    <property type="component" value="Unassembled WGS sequence"/>
</dbReference>
<proteinExistence type="inferred from homology"/>
<organism evidence="6 7">
    <name type="scientific">Halteria grandinella</name>
    <dbReference type="NCBI Taxonomy" id="5974"/>
    <lineage>
        <taxon>Eukaryota</taxon>
        <taxon>Sar</taxon>
        <taxon>Alveolata</taxon>
        <taxon>Ciliophora</taxon>
        <taxon>Intramacronucleata</taxon>
        <taxon>Spirotrichea</taxon>
        <taxon>Stichotrichia</taxon>
        <taxon>Sporadotrichida</taxon>
        <taxon>Halteriidae</taxon>
        <taxon>Halteria</taxon>
    </lineage>
</organism>